<dbReference type="SUPFAM" id="SSF82199">
    <property type="entry name" value="SET domain"/>
    <property type="match status" value="1"/>
</dbReference>
<feature type="region of interest" description="Disordered" evidence="1">
    <location>
        <begin position="305"/>
        <end position="347"/>
    </location>
</feature>
<keyword evidence="3" id="KW-1185">Reference proteome</keyword>
<feature type="region of interest" description="Disordered" evidence="1">
    <location>
        <begin position="387"/>
        <end position="456"/>
    </location>
</feature>
<feature type="compositionally biased region" description="Basic and acidic residues" evidence="1">
    <location>
        <begin position="139"/>
        <end position="150"/>
    </location>
</feature>
<protein>
    <recommendedName>
        <fullName evidence="4">SET domain-containing protein</fullName>
    </recommendedName>
</protein>
<gene>
    <name evidence="2" type="ORF">GPECTOR_2g1360</name>
</gene>
<dbReference type="AlphaFoldDB" id="A0A150H2J0"/>
<feature type="compositionally biased region" description="Acidic residues" evidence="1">
    <location>
        <begin position="63"/>
        <end position="72"/>
    </location>
</feature>
<dbReference type="EMBL" id="LSYV01000003">
    <property type="protein sequence ID" value="KXZ55810.1"/>
    <property type="molecule type" value="Genomic_DNA"/>
</dbReference>
<name>A0A150H2J0_GONPE</name>
<evidence type="ECO:0000256" key="1">
    <source>
        <dbReference type="SAM" id="MobiDB-lite"/>
    </source>
</evidence>
<dbReference type="InterPro" id="IPR046341">
    <property type="entry name" value="SET_dom_sf"/>
</dbReference>
<feature type="compositionally biased region" description="Gly residues" evidence="1">
    <location>
        <begin position="9"/>
        <end position="29"/>
    </location>
</feature>
<accession>A0A150H2J0</accession>
<feature type="compositionally biased region" description="Acidic residues" evidence="1">
    <location>
        <begin position="84"/>
        <end position="108"/>
    </location>
</feature>
<reference evidence="3" key="1">
    <citation type="journal article" date="2016" name="Nat. Commun.">
        <title>The Gonium pectorale genome demonstrates co-option of cell cycle regulation during the evolution of multicellularity.</title>
        <authorList>
            <person name="Hanschen E.R."/>
            <person name="Marriage T.N."/>
            <person name="Ferris P.J."/>
            <person name="Hamaji T."/>
            <person name="Toyoda A."/>
            <person name="Fujiyama A."/>
            <person name="Neme R."/>
            <person name="Noguchi H."/>
            <person name="Minakuchi Y."/>
            <person name="Suzuki M."/>
            <person name="Kawai-Toyooka H."/>
            <person name="Smith D.R."/>
            <person name="Sparks H."/>
            <person name="Anderson J."/>
            <person name="Bakaric R."/>
            <person name="Luria V."/>
            <person name="Karger A."/>
            <person name="Kirschner M.W."/>
            <person name="Durand P.M."/>
            <person name="Michod R.E."/>
            <person name="Nozaki H."/>
            <person name="Olson B.J."/>
        </authorList>
    </citation>
    <scope>NUCLEOTIDE SEQUENCE [LARGE SCALE GENOMIC DNA]</scope>
    <source>
        <strain evidence="3">NIES-2863</strain>
    </source>
</reference>
<sequence>MGSSRDGTGASGSGAGRGGGIAGGRGGGSSSDWDSGSGHSSNGDGSYGSGGDGDSDGGRTSDEDSEGEDGSDGGESAFSSGASDESEIGEEDEEQAEQEEEEDVDSDEGGGAAGPSEPRLLRGAAPAHFRRGAVTQACADRDREAAEKPAARSQRAGNGRWVRAGPPLPGFDLRFGKVLSVSNARKPSQLNLPKSMWVNDGVFAALEAGKTVADIVLQTGDKTWKARFKPNALCTGETCARLHGTGKAARFLEAREGDGLAFTPLGQDSSSLPRFWITLWRCIDGHARLVSAGPPASAQGVSNAAAAAVEGGPSASQDRRGTGTVRRGSGDADNGSNSVPMKRDPVAPPLERDAAAKCQGHAPTWRPAGSAAVAGALPLPEQALPRVKREAADEAPAGARGNATADGGTGPAAAGRQAPHAPSPAAGSQQGTGAGGHECAGVGAASPGPPTAAASLGDVLPARSITHLHGWVPEDTALPPVQPGELRLCSMTYHPALRARVEGDMQERQRALKDLRMADAAREQISIPGIDDIASLAGGDPAARAAVEALPWVAAFHHHGLSRNITANRLARLLGLVERNDAELPEVSSWHANVGVCADAGRGGKGLAATALIKKGWALGVMGGYVLPAEERVGLLQFSACTPGVKETLRRRVRRVRAADPDNARKSAWDFLTSAFQLPHVWGADQGAAAAPGGPAAGSAPPPALISMLGYGGLGALVNDPKPPKDSTGEAPVEANCMVIPISVRGLVLPVLVALRDIAPGEQLFRHYGDRWWSELEEAREILEDDGLSPEQVLWEDESEPAGGPNDRLTPTLSQIMAAPRAAAAAAGAGGVGMLLSSWFYGDDKPANLPSHPHHHLGYADAIGIKKLREEDIAHEAPRNTDNSTYSMLESYVGPAEPVNTKHHFEAPHPDLKTKLDIGVETRASNSVFGLLNNWFGPGETAQPKH</sequence>
<dbReference type="OrthoDB" id="527003at2759"/>
<organism evidence="2 3">
    <name type="scientific">Gonium pectorale</name>
    <name type="common">Green alga</name>
    <dbReference type="NCBI Taxonomy" id="33097"/>
    <lineage>
        <taxon>Eukaryota</taxon>
        <taxon>Viridiplantae</taxon>
        <taxon>Chlorophyta</taxon>
        <taxon>core chlorophytes</taxon>
        <taxon>Chlorophyceae</taxon>
        <taxon>CS clade</taxon>
        <taxon>Chlamydomonadales</taxon>
        <taxon>Volvocaceae</taxon>
        <taxon>Gonium</taxon>
    </lineage>
</organism>
<dbReference type="Gene3D" id="2.170.270.10">
    <property type="entry name" value="SET domain"/>
    <property type="match status" value="1"/>
</dbReference>
<proteinExistence type="predicted"/>
<feature type="region of interest" description="Disordered" evidence="1">
    <location>
        <begin position="1"/>
        <end position="163"/>
    </location>
</feature>
<feature type="compositionally biased region" description="Low complexity" evidence="1">
    <location>
        <begin position="401"/>
        <end position="415"/>
    </location>
</feature>
<feature type="compositionally biased region" description="Low complexity" evidence="1">
    <location>
        <begin position="305"/>
        <end position="327"/>
    </location>
</feature>
<evidence type="ECO:0008006" key="4">
    <source>
        <dbReference type="Google" id="ProtNLM"/>
    </source>
</evidence>
<feature type="compositionally biased region" description="Low complexity" evidence="1">
    <location>
        <begin position="30"/>
        <end position="44"/>
    </location>
</feature>
<evidence type="ECO:0000313" key="3">
    <source>
        <dbReference type="Proteomes" id="UP000075714"/>
    </source>
</evidence>
<comment type="caution">
    <text evidence="2">The sequence shown here is derived from an EMBL/GenBank/DDBJ whole genome shotgun (WGS) entry which is preliminary data.</text>
</comment>
<feature type="compositionally biased region" description="Low complexity" evidence="1">
    <location>
        <begin position="440"/>
        <end position="454"/>
    </location>
</feature>
<feature type="compositionally biased region" description="Low complexity" evidence="1">
    <location>
        <begin position="74"/>
        <end position="83"/>
    </location>
</feature>
<evidence type="ECO:0000313" key="2">
    <source>
        <dbReference type="EMBL" id="KXZ55810.1"/>
    </source>
</evidence>
<dbReference type="Proteomes" id="UP000075714">
    <property type="component" value="Unassembled WGS sequence"/>
</dbReference>